<dbReference type="PROSITE" id="PS51444">
    <property type="entry name" value="FH2"/>
    <property type="match status" value="1"/>
</dbReference>
<dbReference type="EMBL" id="VXIV02002115">
    <property type="protein sequence ID" value="KAF6027251.1"/>
    <property type="molecule type" value="Genomic_DNA"/>
</dbReference>
<evidence type="ECO:0000313" key="7">
    <source>
        <dbReference type="EMBL" id="KAF6027251.1"/>
    </source>
</evidence>
<feature type="compositionally biased region" description="Pro residues" evidence="3">
    <location>
        <begin position="518"/>
        <end position="583"/>
    </location>
</feature>
<dbReference type="Proteomes" id="UP000593567">
    <property type="component" value="Unassembled WGS sequence"/>
</dbReference>
<dbReference type="InterPro" id="IPR010473">
    <property type="entry name" value="GTPase-bd"/>
</dbReference>
<keyword evidence="2" id="KW-0175">Coiled coil</keyword>
<evidence type="ECO:0000259" key="5">
    <source>
        <dbReference type="PROSITE" id="PS51232"/>
    </source>
</evidence>
<dbReference type="OrthoDB" id="1668162at2759"/>
<dbReference type="InterPro" id="IPR011989">
    <property type="entry name" value="ARM-like"/>
</dbReference>
<keyword evidence="8" id="KW-1185">Reference proteome</keyword>
<feature type="domain" description="DAD" evidence="4">
    <location>
        <begin position="1021"/>
        <end position="1055"/>
    </location>
</feature>
<dbReference type="GO" id="GO:0008360">
    <property type="term" value="P:regulation of cell shape"/>
    <property type="evidence" value="ECO:0007669"/>
    <property type="project" value="TreeGrafter"/>
</dbReference>
<protein>
    <submittedName>
        <fullName evidence="7">FMNL2</fullName>
    </submittedName>
</protein>
<gene>
    <name evidence="7" type="ORF">EB796_014437</name>
</gene>
<dbReference type="InterPro" id="IPR015425">
    <property type="entry name" value="FH2_Formin"/>
</dbReference>
<dbReference type="Pfam" id="PF02181">
    <property type="entry name" value="FH2"/>
    <property type="match status" value="1"/>
</dbReference>
<dbReference type="Pfam" id="PF06367">
    <property type="entry name" value="Drf_FH3"/>
    <property type="match status" value="1"/>
</dbReference>
<dbReference type="SMART" id="SM01140">
    <property type="entry name" value="Drf_GBD"/>
    <property type="match status" value="1"/>
</dbReference>
<evidence type="ECO:0000313" key="8">
    <source>
        <dbReference type="Proteomes" id="UP000593567"/>
    </source>
</evidence>
<evidence type="ECO:0000256" key="2">
    <source>
        <dbReference type="SAM" id="Coils"/>
    </source>
</evidence>
<dbReference type="InterPro" id="IPR042201">
    <property type="entry name" value="FH2_Formin_sf"/>
</dbReference>
<dbReference type="GO" id="GO:0051015">
    <property type="term" value="F:actin filament binding"/>
    <property type="evidence" value="ECO:0007669"/>
    <property type="project" value="TreeGrafter"/>
</dbReference>
<evidence type="ECO:0000259" key="4">
    <source>
        <dbReference type="PROSITE" id="PS51231"/>
    </source>
</evidence>
<dbReference type="AlphaFoldDB" id="A0A7J7JNN5"/>
<proteinExistence type="inferred from homology"/>
<dbReference type="SMART" id="SM01139">
    <property type="entry name" value="Drf_FH3"/>
    <property type="match status" value="1"/>
</dbReference>
<dbReference type="InterPro" id="IPR014767">
    <property type="entry name" value="DAD_dom"/>
</dbReference>
<dbReference type="Pfam" id="PF06371">
    <property type="entry name" value="Drf_GBD"/>
    <property type="match status" value="2"/>
</dbReference>
<dbReference type="SMART" id="SM00498">
    <property type="entry name" value="FH2"/>
    <property type="match status" value="1"/>
</dbReference>
<feature type="compositionally biased region" description="Polar residues" evidence="3">
    <location>
        <begin position="1"/>
        <end position="10"/>
    </location>
</feature>
<sequence length="1067" mass="119258">MGSAYSGHSTGDQEHVASGVRKRLPIPDNEELEKKFNNVLGMMDLPLEKEREMRKFNDEKKWEIICDQELVAEREPPHYYLLKIKAHMSMKGSKNKKHIGNQTSTQVLRDLEISLRTNHIQWVREFLNDENKGVDVIVDYLSFTQMLMQVSSENSMKLGDGNSADYVAQSKMKSKSLSNNLTHGNLSTNMSLGMDARVKRTSSMPLSKRPTNKKLRSRKIGDAFDDVHVCIMCLRAIMNHQKGFNVVIAHPDAMNIVALALKHKSVRTRTLVLELLAAVCFVSGGHEIILRAFNNFKTVTGEFKRFETLFNYYKDDDFHIEFMVACTQFWNIIVNSVENATYRAHLQYELTSLGLDEFLETLKDYESERLIKQVNAYRDNYIDVGLLIEEADLKLAAVEQLTTVRDELSHTNEQLQETEVELRAMSAEVKVLQSSVKQRDESIDQLKKSLGEQDSKLKTSLSELEQMKLTIEELQQHKKELVAAAHSASTLKNTSSSAATVQQNLVNGSTAPVIEVSVPPPPAPPPPPPPAAVPPPPPPPPGVIPPPPPPPAGIPPPPPLLGGAPPPPPLFGAGPPPPPPPGMGTPAGKRKIKTKYKLPTLNWVALKPGQVKGTIFSEIDDENIHKQLDFVQFEDDFKLGISRVNIDKVDGKSSPGHGRKQTKKQEFSLMDANRNRNVAIARKKITLTDEQIFGAITSLDVSLLTIENVDLLSHIVPNEQEIKAFRQYESSDKSPTALSPADRFMLQLSSIEKLQQKLSIMLFIGCFNDNVKHIEPQACALKAASKSLMSSEKIKRMLEIILAYGNYINSQRQGGAFGFKLQSLDALEHVKTSDKKQSLLHYIAATVTAKYPQVESFPKDLISLDKASSIAVDQLQADIAELEKGMALVTKEYQTRSAKNILTRAATVLGEFIDRTEGIIHSIKKEFEEAKEAYEKAVTYYGEQPSQTSPQTFFGTFLRFISSYKKAAEDNVKREQLRMVEMERTKKQEEKKKPVEKGAALLSELKTTLKGRDDSQKIGKEEIYHGALEDILSNLKTKPYIRSDGARRSQKRTGNNLVPAISSAEHV</sequence>
<reference evidence="7" key="1">
    <citation type="submission" date="2020-06" db="EMBL/GenBank/DDBJ databases">
        <title>Draft genome of Bugula neritina, a colonial animal packing powerful symbionts and potential medicines.</title>
        <authorList>
            <person name="Rayko M."/>
        </authorList>
    </citation>
    <scope>NUCLEOTIDE SEQUENCE [LARGE SCALE GENOMIC DNA]</scope>
    <source>
        <strain evidence="7">Kwan_BN1</strain>
    </source>
</reference>
<evidence type="ECO:0000256" key="3">
    <source>
        <dbReference type="SAM" id="MobiDB-lite"/>
    </source>
</evidence>
<feature type="coiled-coil region" evidence="2">
    <location>
        <begin position="872"/>
        <end position="933"/>
    </location>
</feature>
<feature type="coiled-coil region" evidence="2">
    <location>
        <begin position="398"/>
        <end position="484"/>
    </location>
</feature>
<comment type="similarity">
    <text evidence="1">Belongs to the formin homology family.</text>
</comment>
<dbReference type="PROSITE" id="PS51232">
    <property type="entry name" value="GBD_FH3"/>
    <property type="match status" value="1"/>
</dbReference>
<feature type="domain" description="GBD/FH3" evidence="5">
    <location>
        <begin position="24"/>
        <end position="475"/>
    </location>
</feature>
<feature type="region of interest" description="Disordered" evidence="3">
    <location>
        <begin position="1"/>
        <end position="24"/>
    </location>
</feature>
<dbReference type="SUPFAM" id="SSF48371">
    <property type="entry name" value="ARM repeat"/>
    <property type="match status" value="1"/>
</dbReference>
<feature type="region of interest" description="Disordered" evidence="3">
    <location>
        <begin position="516"/>
        <end position="589"/>
    </location>
</feature>
<feature type="region of interest" description="Disordered" evidence="3">
    <location>
        <begin position="1042"/>
        <end position="1067"/>
    </location>
</feature>
<organism evidence="7 8">
    <name type="scientific">Bugula neritina</name>
    <name type="common">Brown bryozoan</name>
    <name type="synonym">Sertularia neritina</name>
    <dbReference type="NCBI Taxonomy" id="10212"/>
    <lineage>
        <taxon>Eukaryota</taxon>
        <taxon>Metazoa</taxon>
        <taxon>Spiralia</taxon>
        <taxon>Lophotrochozoa</taxon>
        <taxon>Bryozoa</taxon>
        <taxon>Gymnolaemata</taxon>
        <taxon>Cheilostomatida</taxon>
        <taxon>Flustrina</taxon>
        <taxon>Buguloidea</taxon>
        <taxon>Bugulidae</taxon>
        <taxon>Bugula</taxon>
    </lineage>
</organism>
<dbReference type="SUPFAM" id="SSF101447">
    <property type="entry name" value="Formin homology 2 domain (FH2 domain)"/>
    <property type="match status" value="1"/>
</dbReference>
<dbReference type="GO" id="GO:0031267">
    <property type="term" value="F:small GTPase binding"/>
    <property type="evidence" value="ECO:0007669"/>
    <property type="project" value="InterPro"/>
</dbReference>
<dbReference type="InterPro" id="IPR014768">
    <property type="entry name" value="GBD/FH3_dom"/>
</dbReference>
<feature type="domain" description="FH2" evidence="6">
    <location>
        <begin position="588"/>
        <end position="990"/>
    </location>
</feature>
<dbReference type="GO" id="GO:0005829">
    <property type="term" value="C:cytosol"/>
    <property type="evidence" value="ECO:0007669"/>
    <property type="project" value="TreeGrafter"/>
</dbReference>
<evidence type="ECO:0000259" key="6">
    <source>
        <dbReference type="PROSITE" id="PS51444"/>
    </source>
</evidence>
<dbReference type="Gene3D" id="1.20.58.2220">
    <property type="entry name" value="Formin, FH2 domain"/>
    <property type="match status" value="1"/>
</dbReference>
<dbReference type="InterPro" id="IPR016024">
    <property type="entry name" value="ARM-type_fold"/>
</dbReference>
<feature type="coiled-coil region" evidence="2">
    <location>
        <begin position="965"/>
        <end position="992"/>
    </location>
</feature>
<dbReference type="GO" id="GO:0016477">
    <property type="term" value="P:cell migration"/>
    <property type="evidence" value="ECO:0007669"/>
    <property type="project" value="TreeGrafter"/>
</dbReference>
<dbReference type="PANTHER" id="PTHR45857:SF4">
    <property type="entry name" value="FORMIN-LIKE PROTEIN"/>
    <property type="match status" value="1"/>
</dbReference>
<dbReference type="InterPro" id="IPR043592">
    <property type="entry name" value="FMNL_animal"/>
</dbReference>
<accession>A0A7J7JNN5</accession>
<dbReference type="Gene3D" id="1.25.10.10">
    <property type="entry name" value="Leucine-rich Repeat Variant"/>
    <property type="match status" value="2"/>
</dbReference>
<dbReference type="PROSITE" id="PS51231">
    <property type="entry name" value="DAD"/>
    <property type="match status" value="1"/>
</dbReference>
<dbReference type="PANTHER" id="PTHR45857">
    <property type="entry name" value="FORMIN-LIKE PROTEIN"/>
    <property type="match status" value="1"/>
</dbReference>
<dbReference type="GO" id="GO:0030866">
    <property type="term" value="P:cortical actin cytoskeleton organization"/>
    <property type="evidence" value="ECO:0007669"/>
    <property type="project" value="TreeGrafter"/>
</dbReference>
<comment type="caution">
    <text evidence="7">The sequence shown here is derived from an EMBL/GenBank/DDBJ whole genome shotgun (WGS) entry which is preliminary data.</text>
</comment>
<evidence type="ECO:0000256" key="1">
    <source>
        <dbReference type="ARBA" id="ARBA00023449"/>
    </source>
</evidence>
<name>A0A7J7JNN5_BUGNE</name>
<dbReference type="InterPro" id="IPR010472">
    <property type="entry name" value="FH3_dom"/>
</dbReference>